<protein>
    <recommendedName>
        <fullName evidence="3">MSHA biogenesis protein MshI</fullName>
    </recommendedName>
</protein>
<evidence type="ECO:0008006" key="3">
    <source>
        <dbReference type="Google" id="ProtNLM"/>
    </source>
</evidence>
<proteinExistence type="predicted"/>
<sequence>MRWPWQSRSDIGTGYIGIALHPSGALAAVASGVVSADGGRKVLGHCFQPLADWQALGVWARQLPCRRVRVVLVLPSDGYQLQLLDALPVADSELADAMRFRLGELADVPLEQLLVQAFRLPEDAYRGRQNMAFVAMSPRDSVQTLVNQCREQQLRIEAVTITELALLGLLEPLEPETSIAILELEKDNGRLLIYSQGALYLRRDLQTGAAALTTELAQLDNNSELTVAGSWSDSLSVGESAPAAGGFQRLDTLALEIQRSLDYFDSQQGMGVVGQLWLVAAIDELDDSLLLALEQRLAMPCRRLSLGHWIESDGNALTASALGAAWLALDPFWREAV</sequence>
<organism evidence="1 2">
    <name type="scientific">Oceanobacter antarcticus</name>
    <dbReference type="NCBI Taxonomy" id="3133425"/>
    <lineage>
        <taxon>Bacteria</taxon>
        <taxon>Pseudomonadati</taxon>
        <taxon>Pseudomonadota</taxon>
        <taxon>Gammaproteobacteria</taxon>
        <taxon>Oceanospirillales</taxon>
        <taxon>Oceanospirillaceae</taxon>
        <taxon>Oceanobacter</taxon>
    </lineage>
</organism>
<evidence type="ECO:0000313" key="2">
    <source>
        <dbReference type="Proteomes" id="UP001620597"/>
    </source>
</evidence>
<dbReference type="EMBL" id="JBBKTX010000003">
    <property type="protein sequence ID" value="MFK4751425.1"/>
    <property type="molecule type" value="Genomic_DNA"/>
</dbReference>
<name>A0ABW8NES5_9GAMM</name>
<evidence type="ECO:0000313" key="1">
    <source>
        <dbReference type="EMBL" id="MFK4751425.1"/>
    </source>
</evidence>
<accession>A0ABW8NES5</accession>
<dbReference type="Proteomes" id="UP001620597">
    <property type="component" value="Unassembled WGS sequence"/>
</dbReference>
<dbReference type="InterPro" id="IPR043129">
    <property type="entry name" value="ATPase_NBD"/>
</dbReference>
<dbReference type="RefSeq" id="WP_416204883.1">
    <property type="nucleotide sequence ID" value="NZ_JBBKTX010000003.1"/>
</dbReference>
<dbReference type="SUPFAM" id="SSF53067">
    <property type="entry name" value="Actin-like ATPase domain"/>
    <property type="match status" value="1"/>
</dbReference>
<dbReference type="Gene3D" id="3.30.1490.300">
    <property type="match status" value="1"/>
</dbReference>
<reference evidence="1 2" key="1">
    <citation type="submission" date="2024-03" db="EMBL/GenBank/DDBJ databases">
        <title>High-quality draft genome sequence of Oceanobacter sp. wDCs-4.</title>
        <authorList>
            <person name="Dong C."/>
        </authorList>
    </citation>
    <scope>NUCLEOTIDE SEQUENCE [LARGE SCALE GENOMIC DNA]</scope>
    <source>
        <strain evidence="2">wDCs-4</strain>
    </source>
</reference>
<comment type="caution">
    <text evidence="1">The sequence shown here is derived from an EMBL/GenBank/DDBJ whole genome shotgun (WGS) entry which is preliminary data.</text>
</comment>
<gene>
    <name evidence="1" type="ORF">WG929_03280</name>
</gene>
<dbReference type="Gene3D" id="3.30.420.40">
    <property type="match status" value="2"/>
</dbReference>
<keyword evidence="2" id="KW-1185">Reference proteome</keyword>